<dbReference type="Gene3D" id="3.60.21.10">
    <property type="match status" value="2"/>
</dbReference>
<dbReference type="InterPro" id="IPR009164">
    <property type="entry name" value="FBPtase_class3"/>
</dbReference>
<proteinExistence type="inferred from homology"/>
<evidence type="ECO:0000256" key="1">
    <source>
        <dbReference type="ARBA" id="ARBA00022801"/>
    </source>
</evidence>
<organism evidence="5 6">
    <name type="scientific">Pisciglobus halotolerans</name>
    <dbReference type="NCBI Taxonomy" id="745365"/>
    <lineage>
        <taxon>Bacteria</taxon>
        <taxon>Bacillati</taxon>
        <taxon>Bacillota</taxon>
        <taxon>Bacilli</taxon>
        <taxon>Lactobacillales</taxon>
        <taxon>Carnobacteriaceae</taxon>
    </lineage>
</organism>
<dbReference type="HAMAP" id="MF_01854">
    <property type="entry name" value="FBPase_class3"/>
    <property type="match status" value="1"/>
</dbReference>
<dbReference type="UniPathway" id="UPA00138"/>
<dbReference type="RefSeq" id="WP_047391893.1">
    <property type="nucleotide sequence ID" value="NZ_FOQE01000050.1"/>
</dbReference>
<keyword evidence="6" id="KW-1185">Reference proteome</keyword>
<keyword evidence="2 4" id="KW-0464">Manganese</keyword>
<gene>
    <name evidence="4" type="primary">fbp</name>
    <name evidence="5" type="ORF">SAMN04489868_1503</name>
</gene>
<dbReference type="Pfam" id="PF06874">
    <property type="entry name" value="FBPase_2"/>
    <property type="match status" value="1"/>
</dbReference>
<dbReference type="GO" id="GO:0006094">
    <property type="term" value="P:gluconeogenesis"/>
    <property type="evidence" value="ECO:0007669"/>
    <property type="project" value="UniProtKB-UniRule"/>
</dbReference>
<name>A0A1I3DRM3_9LACT</name>
<evidence type="ECO:0000313" key="5">
    <source>
        <dbReference type="EMBL" id="SFH89404.1"/>
    </source>
</evidence>
<dbReference type="EMBL" id="FOQE01000050">
    <property type="protein sequence ID" value="SFH89404.1"/>
    <property type="molecule type" value="Genomic_DNA"/>
</dbReference>
<dbReference type="Proteomes" id="UP000198668">
    <property type="component" value="Unassembled WGS sequence"/>
</dbReference>
<dbReference type="AlphaFoldDB" id="A0A1I3DRM3"/>
<sequence length="663" mass="76434">MKESNKFLRLLAKDYPTIGATTSEIINLEAIMNLPKATEHFVSDIHGEYDAFQHVLRNGSGNIKEKINEIFGDRLMQKEKNALATLIYYPEEKIKLILSEYETENEKEEWFRMTLSRLIEVCVFVASKYTRSKVRKALPDEFAYIIEELLFKDNKYANKDGYYNEIIDSIISLERGAAFVTAMSNLIQRLVVDQLHVVGDIYDRGPHPDKIVETLMQHHSVDIQWGNHDILWMGAASGSAVCMANVIRIQARYHHLDILEEGYGITLRQLWNFADSTYSTETNSCFYPKIDPSEPKPLQEEMIQLTKIHQAIAIIQFKLEGPIIRRHPEFHMDHRLLLNKIDYEKGTITLQGETYPLTNTSFPTIDPIDPYQLTPEEEAIVEKLVLAFKNSNQLQKHISYLINNGSMYLTHNHNLLVHGCLPMNPDGSFMEMDIRGKMVSGKVLLDKFEDAVRKGFLYQQRENNDKYLDLVWYLWTGPASSLFGKDQMTTFERYYIEDKATHIEKKNVYYEKRNEVETCEKILAEFDLDPSKGHIINGHTPVKEKRGEDPIKAEGRLIVIDGGFSKAYQGTTGLAGYTLLYNSFGMVLVSHQPFTSVKEAIEKESDIVSTRRVVDRELERMKVRDTDTGKKLQEKVADLKALLFAYRNGEISEKIYRKSSTYL</sequence>
<evidence type="ECO:0000256" key="2">
    <source>
        <dbReference type="ARBA" id="ARBA00023211"/>
    </source>
</evidence>
<comment type="cofactor">
    <cofactor evidence="4">
        <name>Mn(2+)</name>
        <dbReference type="ChEBI" id="CHEBI:29035"/>
    </cofactor>
</comment>
<dbReference type="EC" id="3.1.3.11" evidence="4"/>
<comment type="catalytic activity">
    <reaction evidence="4">
        <text>beta-D-fructose 1,6-bisphosphate + H2O = beta-D-fructose 6-phosphate + phosphate</text>
        <dbReference type="Rhea" id="RHEA:11064"/>
        <dbReference type="ChEBI" id="CHEBI:15377"/>
        <dbReference type="ChEBI" id="CHEBI:32966"/>
        <dbReference type="ChEBI" id="CHEBI:43474"/>
        <dbReference type="ChEBI" id="CHEBI:57634"/>
        <dbReference type="EC" id="3.1.3.11"/>
    </reaction>
</comment>
<reference evidence="5 6" key="1">
    <citation type="submission" date="2016-10" db="EMBL/GenBank/DDBJ databases">
        <authorList>
            <person name="de Groot N.N."/>
        </authorList>
    </citation>
    <scope>NUCLEOTIDE SEQUENCE [LARGE SCALE GENOMIC DNA]</scope>
    <source>
        <strain evidence="5 6">DSM 27630</strain>
    </source>
</reference>
<comment type="similarity">
    <text evidence="4">Belongs to the FBPase class 3 family.</text>
</comment>
<accession>A0A1I3DRM3</accession>
<protein>
    <recommendedName>
        <fullName evidence="4">Fructose-1,6-bisphosphatase class 3</fullName>
        <shortName evidence="4">FBPase class 3</shortName>
        <ecNumber evidence="4">3.1.3.11</ecNumber>
    </recommendedName>
    <alternativeName>
        <fullName evidence="4">D-fructose-1,6-bisphosphate 1-phosphohydrolase class 3</fullName>
    </alternativeName>
</protein>
<evidence type="ECO:0000256" key="3">
    <source>
        <dbReference type="ARBA" id="ARBA00023277"/>
    </source>
</evidence>
<keyword evidence="3 4" id="KW-0119">Carbohydrate metabolism</keyword>
<dbReference type="GO" id="GO:0042132">
    <property type="term" value="F:fructose 1,6-bisphosphate 1-phosphatase activity"/>
    <property type="evidence" value="ECO:0007669"/>
    <property type="project" value="UniProtKB-UniRule"/>
</dbReference>
<evidence type="ECO:0000256" key="4">
    <source>
        <dbReference type="HAMAP-Rule" id="MF_01854"/>
    </source>
</evidence>
<evidence type="ECO:0000313" key="6">
    <source>
        <dbReference type="Proteomes" id="UP000198668"/>
    </source>
</evidence>
<dbReference type="InterPro" id="IPR029052">
    <property type="entry name" value="Metallo-depent_PP-like"/>
</dbReference>
<dbReference type="OrthoDB" id="9779903at2"/>
<dbReference type="PIRSF" id="PIRSF000906">
    <property type="entry name" value="FBPtase_Bacill"/>
    <property type="match status" value="1"/>
</dbReference>
<dbReference type="SUPFAM" id="SSF56300">
    <property type="entry name" value="Metallo-dependent phosphatases"/>
    <property type="match status" value="1"/>
</dbReference>
<keyword evidence="1 4" id="KW-0378">Hydrolase</keyword>
<comment type="pathway">
    <text evidence="4">Carbohydrate biosynthesis; gluconeogenesis.</text>
</comment>